<dbReference type="InterPro" id="IPR001775">
    <property type="entry name" value="GspD/PilQ"/>
</dbReference>
<dbReference type="EMBL" id="JACIJF010000003">
    <property type="protein sequence ID" value="MBB5710094.1"/>
    <property type="molecule type" value="Genomic_DNA"/>
</dbReference>
<sequence>MTALFAAMPAQVMAQGRQRARVGEMPAGSQRPTSEVLLSVGEGELISLPQSVANVWVSNPGVADVYVTNPRQINLFGKADGEATIFATSASGTVVYSTRVRVNQNITALDRMLKIAMPEASIRVTTAGQLAVLTGTVASPDDSQQAERLVIAALNPGVNTSDTNVALKMAVINRLKTATPLQVNLQVRFAEVSRSFVKNVGVNITNRDSGGFLFGIAQGRQGSFTYNNGTTTTPQGVRPGGSLVTFPAQSGSNTLLGAAGRFLGTDLLASLDLGETIGQVTTLATPNLTAISGETANFLAGGEIPIPIAQALGTVSVEYKQYGVSLAFTPTVLADGRISLRVRPEVSQLSSSGAVTLNGVSIPALTTRRSETTVELGSGESMVIGGLMQNTHNNSFTKTPGAADIPILGALFRSNAFQRNETELMIVITPYLVKPVNASQIVLPTDGYQAPGDLQRIIGGQLSGIGGGDRPKPSMAPQSAMPTVGAMAPLPVAPAAQAPDRSAPQGARPSPAPAPSNKKKKGGSAAPGFGF</sequence>
<comment type="caution">
    <text evidence="5">The sequence shown here is derived from an EMBL/GenBank/DDBJ whole genome shotgun (WGS) entry which is preliminary data.</text>
</comment>
<keyword evidence="6" id="KW-1185">Reference proteome</keyword>
<dbReference type="GO" id="GO:0015627">
    <property type="term" value="C:type II protein secretion system complex"/>
    <property type="evidence" value="ECO:0007669"/>
    <property type="project" value="TreeGrafter"/>
</dbReference>
<evidence type="ECO:0000259" key="4">
    <source>
        <dbReference type="Pfam" id="PF13629"/>
    </source>
</evidence>
<dbReference type="PANTHER" id="PTHR30332:SF17">
    <property type="entry name" value="TYPE IV PILIATION SYSTEM PROTEIN DR_0774-RELATED"/>
    <property type="match status" value="1"/>
</dbReference>
<dbReference type="AlphaFoldDB" id="A0A840YB64"/>
<proteinExistence type="inferred from homology"/>
<dbReference type="PANTHER" id="PTHR30332">
    <property type="entry name" value="PROBABLE GENERAL SECRETION PATHWAY PROTEIN D"/>
    <property type="match status" value="1"/>
</dbReference>
<dbReference type="Pfam" id="PF13629">
    <property type="entry name" value="T2SS-T3SS_pil_N"/>
    <property type="match status" value="1"/>
</dbReference>
<feature type="region of interest" description="Disordered" evidence="2">
    <location>
        <begin position="461"/>
        <end position="531"/>
    </location>
</feature>
<evidence type="ECO:0000313" key="6">
    <source>
        <dbReference type="Proteomes" id="UP000527143"/>
    </source>
</evidence>
<reference evidence="5 6" key="1">
    <citation type="submission" date="2020-08" db="EMBL/GenBank/DDBJ databases">
        <title>Genomic Encyclopedia of Type Strains, Phase IV (KMG-IV): sequencing the most valuable type-strain genomes for metagenomic binning, comparative biology and taxonomic classification.</title>
        <authorList>
            <person name="Goeker M."/>
        </authorList>
    </citation>
    <scope>NUCLEOTIDE SEQUENCE [LARGE SCALE GENOMIC DNA]</scope>
    <source>
        <strain evidence="5 6">DSM 26736</strain>
    </source>
</reference>
<evidence type="ECO:0000256" key="2">
    <source>
        <dbReference type="SAM" id="MobiDB-lite"/>
    </source>
</evidence>
<dbReference type="Pfam" id="PF00263">
    <property type="entry name" value="Secretin"/>
    <property type="match status" value="1"/>
</dbReference>
<dbReference type="PRINTS" id="PR01032">
    <property type="entry name" value="PHAGEIV"/>
</dbReference>
<feature type="domain" description="Type II/III secretion system secretin-like" evidence="3">
    <location>
        <begin position="276"/>
        <end position="434"/>
    </location>
</feature>
<gene>
    <name evidence="5" type="ORF">FHT02_001322</name>
</gene>
<dbReference type="GO" id="GO:0009306">
    <property type="term" value="P:protein secretion"/>
    <property type="evidence" value="ECO:0007669"/>
    <property type="project" value="InterPro"/>
</dbReference>
<accession>A0A840YB64</accession>
<dbReference type="Proteomes" id="UP000527143">
    <property type="component" value="Unassembled WGS sequence"/>
</dbReference>
<feature type="domain" description="Pilus formation protein N-terminal" evidence="4">
    <location>
        <begin position="35"/>
        <end position="103"/>
    </location>
</feature>
<dbReference type="RefSeq" id="WP_246352230.1">
    <property type="nucleotide sequence ID" value="NZ_JACIJF010000003.1"/>
</dbReference>
<feature type="compositionally biased region" description="Low complexity" evidence="2">
    <location>
        <begin position="486"/>
        <end position="509"/>
    </location>
</feature>
<dbReference type="InterPro" id="IPR050810">
    <property type="entry name" value="Bact_Secretion_Sys_Channel"/>
</dbReference>
<dbReference type="PRINTS" id="PR00811">
    <property type="entry name" value="BCTERIALGSPD"/>
</dbReference>
<evidence type="ECO:0000256" key="1">
    <source>
        <dbReference type="RuleBase" id="RU004003"/>
    </source>
</evidence>
<organism evidence="5 6">
    <name type="scientific">Sphingomonas xinjiangensis</name>
    <dbReference type="NCBI Taxonomy" id="643568"/>
    <lineage>
        <taxon>Bacteria</taxon>
        <taxon>Pseudomonadati</taxon>
        <taxon>Pseudomonadota</taxon>
        <taxon>Alphaproteobacteria</taxon>
        <taxon>Sphingomonadales</taxon>
        <taxon>Sphingomonadaceae</taxon>
        <taxon>Sphingomonas</taxon>
    </lineage>
</organism>
<protein>
    <submittedName>
        <fullName evidence="5">Pilus assembly protein CpaC</fullName>
    </submittedName>
</protein>
<dbReference type="InterPro" id="IPR004846">
    <property type="entry name" value="T2SS/T3SS_dom"/>
</dbReference>
<dbReference type="InterPro" id="IPR032789">
    <property type="entry name" value="T2SS-T3SS_pil_N"/>
</dbReference>
<comment type="similarity">
    <text evidence="1">Belongs to the bacterial secretin family.</text>
</comment>
<name>A0A840YB64_9SPHN</name>
<evidence type="ECO:0000259" key="3">
    <source>
        <dbReference type="Pfam" id="PF00263"/>
    </source>
</evidence>
<evidence type="ECO:0000313" key="5">
    <source>
        <dbReference type="EMBL" id="MBB5710094.1"/>
    </source>
</evidence>